<dbReference type="Proteomes" id="UP001583172">
    <property type="component" value="Unassembled WGS sequence"/>
</dbReference>
<accession>A0ABR3V9D6</accession>
<evidence type="ECO:0000313" key="2">
    <source>
        <dbReference type="EMBL" id="KAL1838440.1"/>
    </source>
</evidence>
<feature type="compositionally biased region" description="Basic residues" evidence="1">
    <location>
        <begin position="346"/>
        <end position="355"/>
    </location>
</feature>
<feature type="region of interest" description="Disordered" evidence="1">
    <location>
        <begin position="415"/>
        <end position="436"/>
    </location>
</feature>
<keyword evidence="3" id="KW-1185">Reference proteome</keyword>
<sequence length="660" mass="74057">MWRRRFLGGRGPRRCPSLDSVLDENHNWTVDYQDQSDSDDDSIVSYDPTLNRPAILRLKRGEEDKAVYEAWNLTFRPGVSERFEGRRLSTFGARRVRHWDHDDRIELKMQPSTQSELAEMHLQAVEAYETKHARCWPARAVCGSGRTYEEELDLRCRALPQKIRKVVNDLLNERATNTSNRYRRRIWTVVAMREQLQDRFAHADHTEVKHHKLRFWKNPKPEEPMLYTFIIRGAVAKVADTEDGFNAFVTTLNPWSVPDNAEACRRERERSQRRLEQRVKRRPPVSRSPSPSIRSRSPLSSARTWQTPRSRSASPPPYRSTSFRSGPTSYTATARSESPPPYRRSSIPRRIRLGRRSPIDVSAPSPPGWNCPPLPRPLSGAYCRRGVPAPTPAYGVNRPLPPYFRSLYPSGRLYGHGPAGPIRPHQPHPFTTFPPRPLWPDYNSSSPILPPLPRPQWSPHLGVPPPTYGPYSTPSLRTYPPPHHYPNPNFYPEEPTLTTNPPGTANDNPNSATTSPCASPPPPPPPPPLAGTFNFLPRHPGPGPVIPPSRTLSPTPPLPPAPNPYSCLTTPSLTSYGGDGQSQDGSPVLSAAASVRASEQEQEQEQEQGQEVGGMSSGEVVGASDNRSLRRGDGEEGGGSRSNSPHSPPRVEVMRGEWEW</sequence>
<reference evidence="2 3" key="1">
    <citation type="journal article" date="2024" name="Commun. Biol.">
        <title>Comparative genomic analysis of thermophilic fungi reveals convergent evolutionary adaptations and gene losses.</title>
        <authorList>
            <person name="Steindorff A.S."/>
            <person name="Aguilar-Pontes M.V."/>
            <person name="Robinson A.J."/>
            <person name="Andreopoulos B."/>
            <person name="LaButti K."/>
            <person name="Kuo A."/>
            <person name="Mondo S."/>
            <person name="Riley R."/>
            <person name="Otillar R."/>
            <person name="Haridas S."/>
            <person name="Lipzen A."/>
            <person name="Grimwood J."/>
            <person name="Schmutz J."/>
            <person name="Clum A."/>
            <person name="Reid I.D."/>
            <person name="Moisan M.C."/>
            <person name="Butler G."/>
            <person name="Nguyen T.T.M."/>
            <person name="Dewar K."/>
            <person name="Conant G."/>
            <person name="Drula E."/>
            <person name="Henrissat B."/>
            <person name="Hansel C."/>
            <person name="Singer S."/>
            <person name="Hutchinson M.I."/>
            <person name="de Vries R.P."/>
            <person name="Natvig D.O."/>
            <person name="Powell A.J."/>
            <person name="Tsang A."/>
            <person name="Grigoriev I.V."/>
        </authorList>
    </citation>
    <scope>NUCLEOTIDE SEQUENCE [LARGE SCALE GENOMIC DNA]</scope>
    <source>
        <strain evidence="2 3">CBS 620.91</strain>
    </source>
</reference>
<feature type="compositionally biased region" description="Pro residues" evidence="1">
    <location>
        <begin position="554"/>
        <end position="563"/>
    </location>
</feature>
<feature type="region of interest" description="Disordered" evidence="1">
    <location>
        <begin position="468"/>
        <end position="660"/>
    </location>
</feature>
<feature type="region of interest" description="Disordered" evidence="1">
    <location>
        <begin position="261"/>
        <end position="368"/>
    </location>
</feature>
<dbReference type="EMBL" id="JAZGSY010000214">
    <property type="protein sequence ID" value="KAL1838440.1"/>
    <property type="molecule type" value="Genomic_DNA"/>
</dbReference>
<proteinExistence type="predicted"/>
<protein>
    <submittedName>
        <fullName evidence="2">Uncharacterized protein</fullName>
    </submittedName>
</protein>
<gene>
    <name evidence="2" type="ORF">VTJ49DRAFT_2663</name>
</gene>
<evidence type="ECO:0000313" key="3">
    <source>
        <dbReference type="Proteomes" id="UP001583172"/>
    </source>
</evidence>
<evidence type="ECO:0000256" key="1">
    <source>
        <dbReference type="SAM" id="MobiDB-lite"/>
    </source>
</evidence>
<feature type="compositionally biased region" description="Low complexity" evidence="1">
    <location>
        <begin position="581"/>
        <end position="597"/>
    </location>
</feature>
<feature type="compositionally biased region" description="Polar residues" evidence="1">
    <location>
        <begin position="496"/>
        <end position="517"/>
    </location>
</feature>
<feature type="compositionally biased region" description="Polar residues" evidence="1">
    <location>
        <begin position="321"/>
        <end position="334"/>
    </location>
</feature>
<comment type="caution">
    <text evidence="2">The sequence shown here is derived from an EMBL/GenBank/DDBJ whole genome shotgun (WGS) entry which is preliminary data.</text>
</comment>
<feature type="compositionally biased region" description="Low complexity" evidence="1">
    <location>
        <begin position="285"/>
        <end position="301"/>
    </location>
</feature>
<feature type="compositionally biased region" description="Polar residues" evidence="1">
    <location>
        <begin position="566"/>
        <end position="575"/>
    </location>
</feature>
<dbReference type="PRINTS" id="PR01217">
    <property type="entry name" value="PRICHEXTENSN"/>
</dbReference>
<name>A0ABR3V9D6_HUMIN</name>
<organism evidence="2 3">
    <name type="scientific">Humicola insolens</name>
    <name type="common">Soft-rot fungus</name>
    <dbReference type="NCBI Taxonomy" id="85995"/>
    <lineage>
        <taxon>Eukaryota</taxon>
        <taxon>Fungi</taxon>
        <taxon>Dikarya</taxon>
        <taxon>Ascomycota</taxon>
        <taxon>Pezizomycotina</taxon>
        <taxon>Sordariomycetes</taxon>
        <taxon>Sordariomycetidae</taxon>
        <taxon>Sordariales</taxon>
        <taxon>Chaetomiaceae</taxon>
        <taxon>Mycothermus</taxon>
    </lineage>
</organism>
<feature type="compositionally biased region" description="Basic and acidic residues" evidence="1">
    <location>
        <begin position="262"/>
        <end position="278"/>
    </location>
</feature>
<feature type="compositionally biased region" description="Pro residues" evidence="1">
    <location>
        <begin position="518"/>
        <end position="529"/>
    </location>
</feature>